<dbReference type="VEuPathDB" id="TriTrypDB:Lsey_0042_0110"/>
<dbReference type="EMBL" id="GQ153670">
    <property type="protein sequence ID" value="ACS87904.1"/>
    <property type="molecule type" value="Genomic_DNA"/>
</dbReference>
<organism evidence="1">
    <name type="scientific">Leptomonas seymouri</name>
    <dbReference type="NCBI Taxonomy" id="5684"/>
    <lineage>
        <taxon>Eukaryota</taxon>
        <taxon>Discoba</taxon>
        <taxon>Euglenozoa</taxon>
        <taxon>Kinetoplastea</taxon>
        <taxon>Metakinetoplastina</taxon>
        <taxon>Trypanosomatida</taxon>
        <taxon>Trypanosomatidae</taxon>
        <taxon>Leishmaniinae</taxon>
        <taxon>Leptomonas</taxon>
    </lineage>
</organism>
<evidence type="ECO:0000313" key="2">
    <source>
        <dbReference type="EMBL" id="KPI88704.1"/>
    </source>
</evidence>
<dbReference type="OMA" id="MSVPEWA"/>
<gene>
    <name evidence="2" type="ORF">ABL78_2164</name>
    <name evidence="1" type="ORF">LSFL1N19_03</name>
</gene>
<keyword evidence="3" id="KW-1185">Reference proteome</keyword>
<accession>C6K3W5</accession>
<dbReference type="AlphaFoldDB" id="C6K3W5"/>
<dbReference type="EMBL" id="LJSK01000042">
    <property type="protein sequence ID" value="KPI88704.1"/>
    <property type="molecule type" value="Genomic_DNA"/>
</dbReference>
<reference evidence="1" key="1">
    <citation type="submission" date="2009-05" db="EMBL/GenBank/DDBJ databases">
        <title>The evolution of amastin surface glycoproteins in trypanosomatid parasites.</title>
        <authorList>
            <person name="Jackson A.P."/>
        </authorList>
    </citation>
    <scope>NUCLEOTIDE SEQUENCE</scope>
    <source>
        <strain evidence="1">ATCC 30220</strain>
    </source>
</reference>
<sequence>MNVPEWTKDEQAIDAAKSYLRQGGAVDFFEMIARSIIHNHPANKVEFSLQIVNDIIKGKEISADVDFQPKRQEDNQYMRENEVSDFLDEWVLALLRERPGTDLERMQFHKRYLEGLRDGAQNTA</sequence>
<dbReference type="OrthoDB" id="241739at2759"/>
<evidence type="ECO:0000313" key="1">
    <source>
        <dbReference type="EMBL" id="ACS87904.1"/>
    </source>
</evidence>
<evidence type="ECO:0000313" key="3">
    <source>
        <dbReference type="Proteomes" id="UP000038009"/>
    </source>
</evidence>
<name>C6K3W5_LEPSE</name>
<protein>
    <submittedName>
        <fullName evidence="1">Uncharacterized protein</fullName>
    </submittedName>
</protein>
<dbReference type="Proteomes" id="UP000038009">
    <property type="component" value="Unassembled WGS sequence"/>
</dbReference>
<proteinExistence type="predicted"/>
<reference evidence="2 3" key="2">
    <citation type="journal article" date="2015" name="PLoS Pathog.">
        <title>Leptomonas seymouri: Adaptations to the Dixenous Life Cycle Analyzed by Genome Sequencing, Transcriptome Profiling and Co-infection with Leishmania donovani.</title>
        <authorList>
            <person name="Kraeva N."/>
            <person name="Butenko A."/>
            <person name="Hlavacova J."/>
            <person name="Kostygov A."/>
            <person name="Myskova J."/>
            <person name="Grybchuk D."/>
            <person name="Lestinova T."/>
            <person name="Votypka J."/>
            <person name="Volf P."/>
            <person name="Opperdoes F."/>
            <person name="Flegontov P."/>
            <person name="Lukes J."/>
            <person name="Yurchenko V."/>
        </authorList>
    </citation>
    <scope>NUCLEOTIDE SEQUENCE [LARGE SCALE GENOMIC DNA]</scope>
    <source>
        <strain evidence="2 3">ATCC 30220</strain>
    </source>
</reference>